<feature type="region of interest" description="Disordered" evidence="1">
    <location>
        <begin position="256"/>
        <end position="299"/>
    </location>
</feature>
<accession>A0A1S3IB93</accession>
<dbReference type="AlphaFoldDB" id="A0A1S3IB93"/>
<evidence type="ECO:0000256" key="1">
    <source>
        <dbReference type="SAM" id="MobiDB-lite"/>
    </source>
</evidence>
<dbReference type="InterPro" id="IPR011029">
    <property type="entry name" value="DEATH-like_dom_sf"/>
</dbReference>
<dbReference type="GeneID" id="106162706"/>
<name>A0A1S3IB93_LINAN</name>
<dbReference type="RefSeq" id="XP_013395535.1">
    <property type="nucleotide sequence ID" value="XM_013540081.1"/>
</dbReference>
<proteinExistence type="predicted"/>
<reference evidence="3" key="1">
    <citation type="submission" date="2025-08" db="UniProtKB">
        <authorList>
            <consortium name="RefSeq"/>
        </authorList>
    </citation>
    <scope>IDENTIFICATION</scope>
    <source>
        <tissue evidence="3">Gonads</tissue>
    </source>
</reference>
<evidence type="ECO:0000313" key="2">
    <source>
        <dbReference type="Proteomes" id="UP000085678"/>
    </source>
</evidence>
<gene>
    <name evidence="3" type="primary">LOC106162706</name>
</gene>
<dbReference type="SUPFAM" id="SSF47986">
    <property type="entry name" value="DEATH domain"/>
    <property type="match status" value="1"/>
</dbReference>
<dbReference type="InParanoid" id="A0A1S3IB93"/>
<dbReference type="KEGG" id="lak:106162706"/>
<protein>
    <submittedName>
        <fullName evidence="3">Uncharacterized protein LOC106162706 isoform X1</fullName>
    </submittedName>
</protein>
<feature type="compositionally biased region" description="Low complexity" evidence="1">
    <location>
        <begin position="272"/>
        <end position="285"/>
    </location>
</feature>
<sequence length="563" mass="64482">MSRFSRDRSRSEKYSGAASDVSERVILKGKVHVLNIEKHSKQRYVVFGAYMRSNDETTKEHYFLKLFKDEKEVICKGIYEFTADQFCGTELGSLETQKSFVTVMFSKHKDAYLALFLEDDTVIFKVRESDQQAKKLLDDWKTRIENEFKLKEHWIITALEGNGLPHDKVTLHITERSVSITLINPPHCLRRWDLNKCINVSHHKDILEIEVSDPLAEKDVNRPGVYKFRTKRSHLIAPKIESSRILYTKRLRSRSVHVSSRAPPSFPQHKGASSPSASSHSSCSPTITPEKKRPLPPVPPLVEEEEAATTYIPLPLHAVPPVSGGVARSASVGDLVQERGLSAMKNKAGLNRCGSFNDLAELATMYRAFHLGSRHPLKSMNDLGQSLKSESSVTTMGRKRLMAKLWSILRHIQEEDIYWCMKHRNMQRPCYDADYLNTDISYTLMCALRGSKPRKNILGLSRATRDRLVCKLHVKEGWEILAEHIGMSYEEMNLVEVVCRFYNVVVGDVILQHWQLLSDKSKDFEPSCTKKNLVKFVKDKMPERQDILTILENDKSFQETDFS</sequence>
<evidence type="ECO:0000313" key="3">
    <source>
        <dbReference type="RefSeq" id="XP_013395535.1"/>
    </source>
</evidence>
<organism evidence="2 3">
    <name type="scientific">Lingula anatina</name>
    <name type="common">Brachiopod</name>
    <name type="synonym">Lingula unguis</name>
    <dbReference type="NCBI Taxonomy" id="7574"/>
    <lineage>
        <taxon>Eukaryota</taxon>
        <taxon>Metazoa</taxon>
        <taxon>Spiralia</taxon>
        <taxon>Lophotrochozoa</taxon>
        <taxon>Brachiopoda</taxon>
        <taxon>Linguliformea</taxon>
        <taxon>Lingulata</taxon>
        <taxon>Lingulida</taxon>
        <taxon>Linguloidea</taxon>
        <taxon>Lingulidae</taxon>
        <taxon>Lingula</taxon>
    </lineage>
</organism>
<keyword evidence="2" id="KW-1185">Reference proteome</keyword>
<dbReference type="Proteomes" id="UP000085678">
    <property type="component" value="Unplaced"/>
</dbReference>